<dbReference type="InterPro" id="IPR040921">
    <property type="entry name" value="Peptidase_S66C"/>
</dbReference>
<evidence type="ECO:0000256" key="4">
    <source>
        <dbReference type="ARBA" id="ARBA00022801"/>
    </source>
</evidence>
<name>A0A9X2IBE4_9GAMM</name>
<organism evidence="9 10">
    <name type="scientific">Legionella maioricensis</name>
    <dbReference type="NCBI Taxonomy" id="2896528"/>
    <lineage>
        <taxon>Bacteria</taxon>
        <taxon>Pseudomonadati</taxon>
        <taxon>Pseudomonadota</taxon>
        <taxon>Gammaproteobacteria</taxon>
        <taxon>Legionellales</taxon>
        <taxon>Legionellaceae</taxon>
        <taxon>Legionella</taxon>
    </lineage>
</organism>
<evidence type="ECO:0000313" key="10">
    <source>
        <dbReference type="Proteomes" id="UP001139721"/>
    </source>
</evidence>
<comment type="caution">
    <text evidence="9">The sequence shown here is derived from an EMBL/GenBank/DDBJ whole genome shotgun (WGS) entry which is preliminary data.</text>
</comment>
<evidence type="ECO:0000256" key="1">
    <source>
        <dbReference type="ARBA" id="ARBA00010233"/>
    </source>
</evidence>
<dbReference type="InterPro" id="IPR040449">
    <property type="entry name" value="Peptidase_S66_N"/>
</dbReference>
<protein>
    <submittedName>
        <fullName evidence="9">LD-carboxypeptidase</fullName>
    </submittedName>
</protein>
<dbReference type="SUPFAM" id="SSF141986">
    <property type="entry name" value="LD-carboxypeptidase A C-terminal domain-like"/>
    <property type="match status" value="1"/>
</dbReference>
<feature type="active site" description="Charge relay system" evidence="6">
    <location>
        <position position="219"/>
    </location>
</feature>
<dbReference type="Gene3D" id="3.50.30.60">
    <property type="entry name" value="LD-carboxypeptidase A C-terminal domain-like"/>
    <property type="match status" value="1"/>
</dbReference>
<feature type="domain" description="LD-carboxypeptidase N-terminal" evidence="7">
    <location>
        <begin position="27"/>
        <end position="143"/>
    </location>
</feature>
<evidence type="ECO:0000313" key="9">
    <source>
        <dbReference type="EMBL" id="MCL9684859.1"/>
    </source>
</evidence>
<proteinExistence type="inferred from homology"/>
<dbReference type="PIRSF" id="PIRSF028757">
    <property type="entry name" value="LD-carboxypeptidase"/>
    <property type="match status" value="1"/>
</dbReference>
<feature type="active site" description="Nucleophile" evidence="6">
    <location>
        <position position="123"/>
    </location>
</feature>
<gene>
    <name evidence="9" type="ORF">LOX96_12205</name>
</gene>
<dbReference type="InterPro" id="IPR029062">
    <property type="entry name" value="Class_I_gatase-like"/>
</dbReference>
<evidence type="ECO:0000256" key="2">
    <source>
        <dbReference type="ARBA" id="ARBA00022645"/>
    </source>
</evidence>
<feature type="domain" description="LD-carboxypeptidase C-terminal" evidence="8">
    <location>
        <begin position="190"/>
        <end position="302"/>
    </location>
</feature>
<evidence type="ECO:0000256" key="5">
    <source>
        <dbReference type="ARBA" id="ARBA00022825"/>
    </source>
</evidence>
<dbReference type="InterPro" id="IPR027478">
    <property type="entry name" value="LdcA_N"/>
</dbReference>
<comment type="similarity">
    <text evidence="1">Belongs to the peptidase S66 family.</text>
</comment>
<dbReference type="Pfam" id="PF17676">
    <property type="entry name" value="Peptidase_S66C"/>
    <property type="match status" value="1"/>
</dbReference>
<keyword evidence="3" id="KW-0645">Protease</keyword>
<keyword evidence="2" id="KW-0121">Carboxypeptidase</keyword>
<dbReference type="PANTHER" id="PTHR30237">
    <property type="entry name" value="MURAMOYLTETRAPEPTIDE CARBOXYPEPTIDASE"/>
    <property type="match status" value="1"/>
</dbReference>
<feature type="active site" description="Charge relay system" evidence="6">
    <location>
        <position position="287"/>
    </location>
</feature>
<evidence type="ECO:0000259" key="7">
    <source>
        <dbReference type="Pfam" id="PF02016"/>
    </source>
</evidence>
<keyword evidence="4" id="KW-0378">Hydrolase</keyword>
<dbReference type="Proteomes" id="UP001139721">
    <property type="component" value="Unassembled WGS sequence"/>
</dbReference>
<evidence type="ECO:0000259" key="8">
    <source>
        <dbReference type="Pfam" id="PF17676"/>
    </source>
</evidence>
<dbReference type="Pfam" id="PF02016">
    <property type="entry name" value="Peptidase_S66"/>
    <property type="match status" value="1"/>
</dbReference>
<accession>A0A9X2IBE4</accession>
<dbReference type="GO" id="GO:0008236">
    <property type="term" value="F:serine-type peptidase activity"/>
    <property type="evidence" value="ECO:0007669"/>
    <property type="project" value="UniProtKB-KW"/>
</dbReference>
<dbReference type="AlphaFoldDB" id="A0A9X2IBE4"/>
<dbReference type="GO" id="GO:0006508">
    <property type="term" value="P:proteolysis"/>
    <property type="evidence" value="ECO:0007669"/>
    <property type="project" value="UniProtKB-KW"/>
</dbReference>
<dbReference type="PANTHER" id="PTHR30237:SF2">
    <property type="entry name" value="MUREIN TETRAPEPTIDE CARBOXYPEPTIDASE"/>
    <property type="match status" value="1"/>
</dbReference>
<dbReference type="EMBL" id="JAJKBJ010000015">
    <property type="protein sequence ID" value="MCL9684859.1"/>
    <property type="molecule type" value="Genomic_DNA"/>
</dbReference>
<dbReference type="GO" id="GO:0004180">
    <property type="term" value="F:carboxypeptidase activity"/>
    <property type="evidence" value="ECO:0007669"/>
    <property type="project" value="UniProtKB-KW"/>
</dbReference>
<keyword evidence="5" id="KW-0720">Serine protease</keyword>
<dbReference type="InterPro" id="IPR003507">
    <property type="entry name" value="S66_fam"/>
</dbReference>
<dbReference type="RefSeq" id="WP_250423372.1">
    <property type="nucleotide sequence ID" value="NZ_JAJKBJ010000015.1"/>
</dbReference>
<keyword evidence="10" id="KW-1185">Reference proteome</keyword>
<evidence type="ECO:0000256" key="3">
    <source>
        <dbReference type="ARBA" id="ARBA00022670"/>
    </source>
</evidence>
<reference evidence="9" key="1">
    <citation type="submission" date="2021-11" db="EMBL/GenBank/DDBJ databases">
        <title>Legionella maioricencis sp. nov., a new species isolated from hot water samples in Mallorca.</title>
        <authorList>
            <person name="Crespi S."/>
            <person name="Drasar V."/>
            <person name="Salva-Serra F."/>
            <person name="Jaen-Luchoro D."/>
            <person name="Pineiro-Iglesias B."/>
            <person name="Aliaga F."/>
            <person name="Fernandez-Juarez V."/>
            <person name="Coll G."/>
            <person name="Moore E.R.B."/>
            <person name="Bennasar-Figueras A."/>
        </authorList>
    </citation>
    <scope>NUCLEOTIDE SEQUENCE</scope>
    <source>
        <strain evidence="9">HCPI-6</strain>
    </source>
</reference>
<dbReference type="InterPro" id="IPR027461">
    <property type="entry name" value="Carboxypeptidase_A_C_sf"/>
</dbReference>
<sequence>MKSRLNVTIGVNKQMEKMPVLKCGDTVEIIAPASRCSDQQLSEMKELLESWQLNCIVKQDIFGSDLLCANTDEARFKHLAHALQNAESKAIFCARGGYGSMRLIPKLTQIDKPVSPKILVGMSDITALQLYLQQQWGWPIIHGAAAPDRFSPESIASLKSLVFGAVKHIEFPGLMPLNQYAQTNRIINSTLTGGNLSIIQAGIGTRWSIDARDKIILLEDIGERGYRVDRLLEHLFQANILQHAAAILLGDFLEGKEPDNSSLIHPVLSRFAERCTVPVVQIKGIGHGRNNMPIPFGTSTKLQLGNEIKLTCFI</sequence>
<dbReference type="Gene3D" id="3.40.50.10740">
    <property type="entry name" value="Class I glutamine amidotransferase-like"/>
    <property type="match status" value="1"/>
</dbReference>
<dbReference type="SUPFAM" id="SSF52317">
    <property type="entry name" value="Class I glutamine amidotransferase-like"/>
    <property type="match status" value="1"/>
</dbReference>
<dbReference type="CDD" id="cd07025">
    <property type="entry name" value="Peptidase_S66"/>
    <property type="match status" value="1"/>
</dbReference>
<evidence type="ECO:0000256" key="6">
    <source>
        <dbReference type="PIRSR" id="PIRSR028757-1"/>
    </source>
</evidence>